<dbReference type="RefSeq" id="XP_005755373.2">
    <property type="nucleotide sequence ID" value="XM_005755316.2"/>
</dbReference>
<reference evidence="2" key="1">
    <citation type="submission" date="2025-08" db="UniProtKB">
        <authorList>
            <consortium name="RefSeq"/>
        </authorList>
    </citation>
    <scope>IDENTIFICATION</scope>
</reference>
<accession>A0A9Y3W1F7</accession>
<evidence type="ECO:0000313" key="1">
    <source>
        <dbReference type="Proteomes" id="UP000695023"/>
    </source>
</evidence>
<dbReference type="Proteomes" id="UP000695023">
    <property type="component" value="Unplaced"/>
</dbReference>
<protein>
    <submittedName>
        <fullName evidence="2">Uncharacterized protein LOC102214976</fullName>
    </submittedName>
</protein>
<name>A0A9Y3W1F7_9CICH</name>
<keyword evidence="1" id="KW-1185">Reference proteome</keyword>
<evidence type="ECO:0000313" key="2">
    <source>
        <dbReference type="RefSeq" id="XP_005755373.2"/>
    </source>
</evidence>
<dbReference type="AlphaFoldDB" id="A0A9Y3W1F7"/>
<sequence>MTEGIWGERSQCSGHFEILRPDGTVIPVNSEGQNCLYHAVVQATWKDQGDMRNEAVILRNEIKHTLQQNLPRYLEVLKLQKEFEETCMSPGRYYICGGEGGKEEKQKIIGDWKNECNKEAWEQYSIVRTYGLGMVGKHDALKAITKDIKGGKLTLFDERNEDEVILEAVEVEADHIPPKCVFKNLNGNPFYRVAKWQLDTKHTEYPLLFLSKDVEQTIKAYEDIIKSEKIDENKSLKQKAIEICFVKNEYEKMILEKMRLIEADPNNQKKLEELKNKMSEKQALYDLICESGDNGACRNVHESHHKGGLTYGGSTCAQAISAILQRTLLSGDGEKLIKWSLMAANPEVSKPIKKTVNSK</sequence>
<dbReference type="GeneID" id="102214976"/>
<organism evidence="1 2">
    <name type="scientific">Pundamilia nyererei</name>
    <dbReference type="NCBI Taxonomy" id="303518"/>
    <lineage>
        <taxon>Eukaryota</taxon>
        <taxon>Metazoa</taxon>
        <taxon>Chordata</taxon>
        <taxon>Craniata</taxon>
        <taxon>Vertebrata</taxon>
        <taxon>Euteleostomi</taxon>
        <taxon>Actinopterygii</taxon>
        <taxon>Neopterygii</taxon>
        <taxon>Teleostei</taxon>
        <taxon>Neoteleostei</taxon>
        <taxon>Acanthomorphata</taxon>
        <taxon>Ovalentaria</taxon>
        <taxon>Cichlomorphae</taxon>
        <taxon>Cichliformes</taxon>
        <taxon>Cichlidae</taxon>
        <taxon>African cichlids</taxon>
        <taxon>Pseudocrenilabrinae</taxon>
        <taxon>Haplochromini</taxon>
        <taxon>Pundamilia</taxon>
    </lineage>
</organism>
<gene>
    <name evidence="2" type="primary">LOC102214976</name>
</gene>
<proteinExistence type="predicted"/>